<organism evidence="3 4">
    <name type="scientific">Tieghemostelium lacteum</name>
    <name type="common">Slime mold</name>
    <name type="synonym">Dictyostelium lacteum</name>
    <dbReference type="NCBI Taxonomy" id="361077"/>
    <lineage>
        <taxon>Eukaryota</taxon>
        <taxon>Amoebozoa</taxon>
        <taxon>Evosea</taxon>
        <taxon>Eumycetozoa</taxon>
        <taxon>Dictyostelia</taxon>
        <taxon>Dictyosteliales</taxon>
        <taxon>Raperosteliaceae</taxon>
        <taxon>Tieghemostelium</taxon>
    </lineage>
</organism>
<comment type="caution">
    <text evidence="3">The sequence shown here is derived from an EMBL/GenBank/DDBJ whole genome shotgun (WGS) entry which is preliminary data.</text>
</comment>
<gene>
    <name evidence="3" type="ORF">DLAC_11300</name>
</gene>
<feature type="compositionally biased region" description="Low complexity" evidence="2">
    <location>
        <begin position="1"/>
        <end position="18"/>
    </location>
</feature>
<evidence type="ECO:0000256" key="2">
    <source>
        <dbReference type="SAM" id="MobiDB-lite"/>
    </source>
</evidence>
<feature type="compositionally biased region" description="Polar residues" evidence="2">
    <location>
        <begin position="881"/>
        <end position="892"/>
    </location>
</feature>
<dbReference type="GO" id="GO:0008139">
    <property type="term" value="F:nuclear localization sequence binding"/>
    <property type="evidence" value="ECO:0007669"/>
    <property type="project" value="TreeGrafter"/>
</dbReference>
<dbReference type="InterPro" id="IPR025574">
    <property type="entry name" value="Nucleoporin_FG_rpt"/>
</dbReference>
<dbReference type="GO" id="GO:0003723">
    <property type="term" value="F:RNA binding"/>
    <property type="evidence" value="ECO:0007669"/>
    <property type="project" value="TreeGrafter"/>
</dbReference>
<keyword evidence="4" id="KW-1185">Reference proteome</keyword>
<dbReference type="GO" id="GO:0006405">
    <property type="term" value="P:RNA export from nucleus"/>
    <property type="evidence" value="ECO:0007669"/>
    <property type="project" value="TreeGrafter"/>
</dbReference>
<proteinExistence type="inferred from homology"/>
<dbReference type="GO" id="GO:0000973">
    <property type="term" value="P:post-transcriptional tethering of RNA polymerase II gene DNA at nuclear periphery"/>
    <property type="evidence" value="ECO:0007669"/>
    <property type="project" value="TreeGrafter"/>
</dbReference>
<feature type="compositionally biased region" description="Polar residues" evidence="2">
    <location>
        <begin position="709"/>
        <end position="790"/>
    </location>
</feature>
<name>A0A151Z3N9_TIELA</name>
<dbReference type="OrthoDB" id="2538017at2759"/>
<feature type="compositionally biased region" description="Polar residues" evidence="2">
    <location>
        <begin position="674"/>
        <end position="688"/>
    </location>
</feature>
<comment type="similarity">
    <text evidence="1">Belongs to the nucleoporin GLFG family.</text>
</comment>
<dbReference type="PANTHER" id="PTHR23198:SF6">
    <property type="entry name" value="NUCLEAR PORE COMPLEX PROTEIN NUP98-NUP96"/>
    <property type="match status" value="1"/>
</dbReference>
<evidence type="ECO:0000256" key="1">
    <source>
        <dbReference type="ARBA" id="ARBA00008926"/>
    </source>
</evidence>
<evidence type="ECO:0000313" key="4">
    <source>
        <dbReference type="Proteomes" id="UP000076078"/>
    </source>
</evidence>
<evidence type="ECO:0000313" key="3">
    <source>
        <dbReference type="EMBL" id="KYQ88569.1"/>
    </source>
</evidence>
<feature type="region of interest" description="Disordered" evidence="2">
    <location>
        <begin position="1"/>
        <end position="21"/>
    </location>
</feature>
<dbReference type="Pfam" id="PF13634">
    <property type="entry name" value="Nucleoporin_FG"/>
    <property type="match status" value="1"/>
</dbReference>
<sequence length="904" mass="98981">MTYDSNNNNKTSTTYSESSENENELGKITKIQVHNNKTVVTRTFTIEDNQYVYLDKCGLEVLDITVKDQSQSSPPIISESFLPTKISDLLKYSKVKIQYITYGNSLTVTGKVVSGPLPKVQPTQYCSLFGVASGSTRDDNFLNGGLRLINDSGELTHIPIHDIKSIDIYDDGKDGKVSIGYIQVCLYGQGIREVQIEYTLIPIKDNFDTQNFKISTYINCGNPMDFEDLLIKDCNFSMKQVIKWRPEFDFSNVPSVEFYVTNDMYVYANGLCISFPWLSGKANRVYILEYSTLTCNGQKAMLIEPGKTLYKTCILFQNTSEKLLLGMNASTNNGPFGTIFNIVDSVQPGEWGIIEGVQIKHLSDMEVSGLSYSAFDQKFRMETLKVFNGRNLQCNYYTIHPSTFSILSYLEEEQLAIFKIQFTKDFDVTLSSPLEYVLSSKLKIPSSPGVGATQQPTIETQKYFKGFIPGNSQTMVDVTLKKCNQIQSKSTSELPKDILKSSNVYGIVDYNVNGLTETFKFKNEEKLSFETQKFDDLHNKLFLLLKDIYISSIFGTTVKSSTTFGSAFIPNPQYAFGSQPQGTSSLFGTSQQGSTTPSFSLTTQQQPQITPSTSLFGQSSNTSSGSLFGQTSHTPSTGLFGQSSNTPSTSLFGQSSNTPTPSTSGSQPQSTSSLFGQSSNAPSTGLFGQSSNTPTPSTSGSQPQSTSSLFGQSSNTPSTSLFGQSSNTPSTSLFGQPSNTPSTSLFGQPSNTPSTSLFGQSSNTPSVFGSQPQTTSSLFGTPQHEPQNTNLDCQPTSQPVLNLNNSFPTFGGVGQPTAAGQIPFRQTVFLFNQLQQAFQPPATNETTYASITAHDPYQNKSFEELRLEQIKNNKFTVISPSVTANQNPSKDLTSTTTSNPNSTI</sequence>
<feature type="compositionally biased region" description="Polar residues" evidence="2">
    <location>
        <begin position="615"/>
        <end position="653"/>
    </location>
</feature>
<dbReference type="EMBL" id="LODT01000051">
    <property type="protein sequence ID" value="KYQ88569.1"/>
    <property type="molecule type" value="Genomic_DNA"/>
</dbReference>
<dbReference type="Proteomes" id="UP000076078">
    <property type="component" value="Unassembled WGS sequence"/>
</dbReference>
<dbReference type="InParanoid" id="A0A151Z3N9"/>
<dbReference type="GO" id="GO:0006606">
    <property type="term" value="P:protein import into nucleus"/>
    <property type="evidence" value="ECO:0007669"/>
    <property type="project" value="TreeGrafter"/>
</dbReference>
<dbReference type="Gene3D" id="1.10.10.2360">
    <property type="match status" value="1"/>
</dbReference>
<feature type="compositionally biased region" description="Low complexity" evidence="2">
    <location>
        <begin position="602"/>
        <end position="614"/>
    </location>
</feature>
<reference evidence="3 4" key="1">
    <citation type="submission" date="2015-12" db="EMBL/GenBank/DDBJ databases">
        <title>Dictyostelia acquired genes for synthesis and detection of signals that induce cell-type specialization by lateral gene transfer from prokaryotes.</title>
        <authorList>
            <person name="Gloeckner G."/>
            <person name="Schaap P."/>
        </authorList>
    </citation>
    <scope>NUCLEOTIDE SEQUENCE [LARGE SCALE GENOMIC DNA]</scope>
    <source>
        <strain evidence="3 4">TK</strain>
    </source>
</reference>
<dbReference type="GO" id="GO:0034398">
    <property type="term" value="P:telomere tethering at nuclear periphery"/>
    <property type="evidence" value="ECO:0007669"/>
    <property type="project" value="TreeGrafter"/>
</dbReference>
<protein>
    <submittedName>
        <fullName evidence="3">Putative nucleoporin 98</fullName>
    </submittedName>
</protein>
<feature type="region of interest" description="Disordered" evidence="2">
    <location>
        <begin position="881"/>
        <end position="904"/>
    </location>
</feature>
<feature type="compositionally biased region" description="Polar residues" evidence="2">
    <location>
        <begin position="579"/>
        <end position="601"/>
    </location>
</feature>
<accession>A0A151Z3N9</accession>
<dbReference type="AlphaFoldDB" id="A0A151Z3N9"/>
<feature type="region of interest" description="Disordered" evidence="2">
    <location>
        <begin position="579"/>
        <end position="790"/>
    </location>
</feature>
<dbReference type="GO" id="GO:0017056">
    <property type="term" value="F:structural constituent of nuclear pore"/>
    <property type="evidence" value="ECO:0007669"/>
    <property type="project" value="TreeGrafter"/>
</dbReference>
<dbReference type="InterPro" id="IPR037665">
    <property type="entry name" value="Nucleoporin_S59-like"/>
</dbReference>
<dbReference type="GO" id="GO:0044614">
    <property type="term" value="C:nuclear pore cytoplasmic filaments"/>
    <property type="evidence" value="ECO:0007669"/>
    <property type="project" value="TreeGrafter"/>
</dbReference>
<dbReference type="PANTHER" id="PTHR23198">
    <property type="entry name" value="NUCLEOPORIN"/>
    <property type="match status" value="1"/>
</dbReference>
<feature type="compositionally biased region" description="Low complexity" evidence="2">
    <location>
        <begin position="689"/>
        <end position="708"/>
    </location>
</feature>
<feature type="compositionally biased region" description="Low complexity" evidence="2">
    <location>
        <begin position="893"/>
        <end position="904"/>
    </location>
</feature>
<dbReference type="STRING" id="361077.A0A151Z3N9"/>
<feature type="compositionally biased region" description="Low complexity" evidence="2">
    <location>
        <begin position="654"/>
        <end position="673"/>
    </location>
</feature>